<name>A0ABN8HVB8_9NEOP</name>
<feature type="region of interest" description="Disordered" evidence="1">
    <location>
        <begin position="859"/>
        <end position="879"/>
    </location>
</feature>
<feature type="compositionally biased region" description="Polar residues" evidence="1">
    <location>
        <begin position="389"/>
        <end position="409"/>
    </location>
</feature>
<evidence type="ECO:0000256" key="1">
    <source>
        <dbReference type="SAM" id="MobiDB-lite"/>
    </source>
</evidence>
<sequence length="879" mass="98152">MSEVDSGACLVILSANRGEDARAALPHQQMKSGTPHYPVDRYLVESSNRIEMVNIDDETWKSEPAIRPEDEAVLRTLREMLQSTADELRLISGELKREPRVRFGATPTLDQEFNERLHVEEIVDAKFHGCRIVRPPHTRTEDIREVNARPTKPSATANASVQVNRTPAAKKATKSLSMSRTRIVQIDEPRVESERPDPRKPFVYNEYSYKHEETKVKDVRSKPLNVQAMPSINIRGELKEQKVLQLDIIPEQKTDTEKLPTQSNVAVIAIQHEPTPAVEKTISKYPEIRYVPTASPKPAFRRVSKMLTCDSSESTDNVTSKTRMKSRNLIKAHVKSIPKASARFEKYKESNNRSKLDKKQNSNIDDWRRKINTIYGRLSTSRNIYARSQPASRVSTKSDPVPTSSRNKSQTLLNNAEYIPYSKLTLGGVNVSDIEREISDLTDKNVPLSPILDKILISRENSFHDSAPKKDNANKNILTTSDENLLEEVLDIERNITTTLNKNLNGKDKVISAVSSESNQSGRSYADDFEEERSDNDKTQSDEAHPNRNVTTKDGTVIHIESGIKDATYTKSPNLSFKSRVDIFEFIHSINTQDNATQSNCSGKITPKSTQSNCSGKITPKSTQTSPRNVPIRNDLWLEAHASTNPTSDVDKINEEFIKKLIIDECTGILQKNIAKTKETSEKRNSTASQKNTQTSPAHVRGVMTSPTKTKTRTTSPLGPLTVDHQTSPVAFAPSEETHIALGTVDDLAASINLSSPRFSLRLPKDSRDVISNLDAATSRDRKPFRTPLPLKTFTSSSSADADYSSDVSSFGEINDRLRRRPRRNKILTVSESSTSTSKCSSDSSVVLPLRSEGEISLGQVDRKTGFSRSEGEMSLGLR</sequence>
<feature type="compositionally biased region" description="Polar residues" evidence="1">
    <location>
        <begin position="686"/>
        <end position="697"/>
    </location>
</feature>
<reference evidence="2" key="1">
    <citation type="submission" date="2022-03" db="EMBL/GenBank/DDBJ databases">
        <authorList>
            <person name="Martin H S."/>
        </authorList>
    </citation>
    <scope>NUCLEOTIDE SEQUENCE</scope>
</reference>
<feature type="region of interest" description="Disordered" evidence="1">
    <location>
        <begin position="677"/>
        <end position="726"/>
    </location>
</feature>
<feature type="compositionally biased region" description="Polar residues" evidence="1">
    <location>
        <begin position="513"/>
        <end position="523"/>
    </location>
</feature>
<accession>A0ABN8HVB8</accession>
<evidence type="ECO:0000313" key="2">
    <source>
        <dbReference type="EMBL" id="CAH2041215.1"/>
    </source>
</evidence>
<feature type="region of interest" description="Disordered" evidence="1">
    <location>
        <begin position="386"/>
        <end position="409"/>
    </location>
</feature>
<feature type="region of interest" description="Disordered" evidence="1">
    <location>
        <begin position="595"/>
        <end position="629"/>
    </location>
</feature>
<feature type="compositionally biased region" description="Low complexity" evidence="1">
    <location>
        <begin position="705"/>
        <end position="717"/>
    </location>
</feature>
<feature type="compositionally biased region" description="Polar residues" evidence="1">
    <location>
        <begin position="595"/>
        <end position="628"/>
    </location>
</feature>
<feature type="region of interest" description="Disordered" evidence="1">
    <location>
        <begin position="513"/>
        <end position="554"/>
    </location>
</feature>
<feature type="compositionally biased region" description="Basic and acidic residues" evidence="1">
    <location>
        <begin position="535"/>
        <end position="546"/>
    </location>
</feature>
<organism evidence="2 3">
    <name type="scientific">Iphiclides podalirius</name>
    <name type="common">scarce swallowtail</name>
    <dbReference type="NCBI Taxonomy" id="110791"/>
    <lineage>
        <taxon>Eukaryota</taxon>
        <taxon>Metazoa</taxon>
        <taxon>Ecdysozoa</taxon>
        <taxon>Arthropoda</taxon>
        <taxon>Hexapoda</taxon>
        <taxon>Insecta</taxon>
        <taxon>Pterygota</taxon>
        <taxon>Neoptera</taxon>
        <taxon>Endopterygota</taxon>
        <taxon>Lepidoptera</taxon>
        <taxon>Glossata</taxon>
        <taxon>Ditrysia</taxon>
        <taxon>Papilionoidea</taxon>
        <taxon>Papilionidae</taxon>
        <taxon>Papilioninae</taxon>
        <taxon>Iphiclides</taxon>
    </lineage>
</organism>
<keyword evidence="3" id="KW-1185">Reference proteome</keyword>
<evidence type="ECO:0000313" key="3">
    <source>
        <dbReference type="Proteomes" id="UP000837857"/>
    </source>
</evidence>
<dbReference type="Proteomes" id="UP000837857">
    <property type="component" value="Chromosome 13"/>
</dbReference>
<protein>
    <submittedName>
        <fullName evidence="2">Uncharacterized protein</fullName>
    </submittedName>
</protein>
<proteinExistence type="predicted"/>
<dbReference type="EMBL" id="OW152825">
    <property type="protein sequence ID" value="CAH2041215.1"/>
    <property type="molecule type" value="Genomic_DNA"/>
</dbReference>
<gene>
    <name evidence="2" type="ORF">IPOD504_LOCUS2995</name>
</gene>
<feature type="non-terminal residue" evidence="2">
    <location>
        <position position="879"/>
    </location>
</feature>